<proteinExistence type="predicted"/>
<gene>
    <name evidence="1" type="ORF">UT77_C0013G0031</name>
</gene>
<evidence type="ECO:0000313" key="2">
    <source>
        <dbReference type="Proteomes" id="UP000034881"/>
    </source>
</evidence>
<sequence>MSKEISRRELINLFNLFQKPSNPEKGSYMIINEVPPAPSKIQRAGAFLTAAAGILESDALVDRRSALLAPLATVFSAKREKQAQIIPVEYEPSRGQESFYWLPQDRVVAGDEATGLYKGGPWDKYDALDRFINGYMARSAYWRPTRDWLIDAAISAFLRDEAKGIDTNATGYCMDGAAASFFAPKISGSVEYEGINFTEEDRRVIATLRYGGLKREQVNFKDLDELEARIENGEAVVVNYSPYENQDWWGLATKVDRNGIVTIARTLNWGETGLKIIYRDHTSLLGSYSLNEDRAEPGFEGNFVVVDRRVGGLIVGTHQFIG</sequence>
<protein>
    <submittedName>
        <fullName evidence="1">Uncharacterized protein</fullName>
    </submittedName>
</protein>
<accession>A0A0G0QVG4</accession>
<organism evidence="1 2">
    <name type="scientific">Candidatus Daviesbacteria bacterium GW2011_GWC2_40_12</name>
    <dbReference type="NCBI Taxonomy" id="1618431"/>
    <lineage>
        <taxon>Bacteria</taxon>
        <taxon>Candidatus Daviesiibacteriota</taxon>
    </lineage>
</organism>
<dbReference type="Proteomes" id="UP000034881">
    <property type="component" value="Unassembled WGS sequence"/>
</dbReference>
<dbReference type="AlphaFoldDB" id="A0A0G0QVG4"/>
<comment type="caution">
    <text evidence="1">The sequence shown here is derived from an EMBL/GenBank/DDBJ whole genome shotgun (WGS) entry which is preliminary data.</text>
</comment>
<name>A0A0G0QVG4_9BACT</name>
<evidence type="ECO:0000313" key="1">
    <source>
        <dbReference type="EMBL" id="KKR41361.1"/>
    </source>
</evidence>
<dbReference type="EMBL" id="LBYB01000013">
    <property type="protein sequence ID" value="KKR41361.1"/>
    <property type="molecule type" value="Genomic_DNA"/>
</dbReference>
<reference evidence="1 2" key="1">
    <citation type="journal article" date="2015" name="Nature">
        <title>rRNA introns, odd ribosomes, and small enigmatic genomes across a large radiation of phyla.</title>
        <authorList>
            <person name="Brown C.T."/>
            <person name="Hug L.A."/>
            <person name="Thomas B.C."/>
            <person name="Sharon I."/>
            <person name="Castelle C.J."/>
            <person name="Singh A."/>
            <person name="Wilkins M.J."/>
            <person name="Williams K.H."/>
            <person name="Banfield J.F."/>
        </authorList>
    </citation>
    <scope>NUCLEOTIDE SEQUENCE [LARGE SCALE GENOMIC DNA]</scope>
</reference>